<keyword evidence="2" id="KW-1185">Reference proteome</keyword>
<evidence type="ECO:0000313" key="1">
    <source>
        <dbReference type="EMBL" id="KAI8570866.1"/>
    </source>
</evidence>
<proteinExistence type="predicted"/>
<organism evidence="1 2">
    <name type="scientific">Rhododendron molle</name>
    <name type="common">Chinese azalea</name>
    <name type="synonym">Azalea mollis</name>
    <dbReference type="NCBI Taxonomy" id="49168"/>
    <lineage>
        <taxon>Eukaryota</taxon>
        <taxon>Viridiplantae</taxon>
        <taxon>Streptophyta</taxon>
        <taxon>Embryophyta</taxon>
        <taxon>Tracheophyta</taxon>
        <taxon>Spermatophyta</taxon>
        <taxon>Magnoliopsida</taxon>
        <taxon>eudicotyledons</taxon>
        <taxon>Gunneridae</taxon>
        <taxon>Pentapetalae</taxon>
        <taxon>asterids</taxon>
        <taxon>Ericales</taxon>
        <taxon>Ericaceae</taxon>
        <taxon>Ericoideae</taxon>
        <taxon>Rhodoreae</taxon>
        <taxon>Rhododendron</taxon>
    </lineage>
</organism>
<dbReference type="EMBL" id="CM046388">
    <property type="protein sequence ID" value="KAI8570866.1"/>
    <property type="molecule type" value="Genomic_DNA"/>
</dbReference>
<evidence type="ECO:0000313" key="2">
    <source>
        <dbReference type="Proteomes" id="UP001062846"/>
    </source>
</evidence>
<sequence length="176" mass="19454">MKYILTIFTTIDLSFNNFRGEIPSDIGKLQGLRLLNLSHNSLSGHLPSLLRNITVLESLDLSSNQLTGKIPGELMSLTFLAVLNLSKNHLVGPIPHGNQFDTFQNDSYIGNSGLCRLPLSKKCGDSDAQPQPPQPISQDDDDDDFASGFIWKIVRADGVWMRIGNRSDHGICYVLD</sequence>
<comment type="caution">
    <text evidence="1">The sequence shown here is derived from an EMBL/GenBank/DDBJ whole genome shotgun (WGS) entry which is preliminary data.</text>
</comment>
<gene>
    <name evidence="1" type="ORF">RHMOL_Rhmol01G0071000</name>
</gene>
<protein>
    <submittedName>
        <fullName evidence="1">Uncharacterized protein</fullName>
    </submittedName>
</protein>
<name>A0ACC0PZ55_RHOML</name>
<accession>A0ACC0PZ55</accession>
<reference evidence="1" key="1">
    <citation type="submission" date="2022-02" db="EMBL/GenBank/DDBJ databases">
        <title>Plant Genome Project.</title>
        <authorList>
            <person name="Zhang R.-G."/>
        </authorList>
    </citation>
    <scope>NUCLEOTIDE SEQUENCE</scope>
    <source>
        <strain evidence="1">AT1</strain>
    </source>
</reference>
<dbReference type="Proteomes" id="UP001062846">
    <property type="component" value="Chromosome 1"/>
</dbReference>